<keyword evidence="1" id="KW-0812">Transmembrane</keyword>
<gene>
    <name evidence="2" type="ORF">EQF91_02345</name>
</gene>
<keyword evidence="1" id="KW-1133">Transmembrane helix</keyword>
<proteinExistence type="predicted"/>
<evidence type="ECO:0000256" key="1">
    <source>
        <dbReference type="SAM" id="Phobius"/>
    </source>
</evidence>
<dbReference type="EMBL" id="SCFR01000005">
    <property type="protein sequence ID" value="TFF66986.1"/>
    <property type="molecule type" value="Genomic_DNA"/>
</dbReference>
<dbReference type="AlphaFoldDB" id="A0A4R9C279"/>
<feature type="transmembrane region" description="Helical" evidence="1">
    <location>
        <begin position="422"/>
        <end position="447"/>
    </location>
</feature>
<dbReference type="Proteomes" id="UP000297454">
    <property type="component" value="Unassembled WGS sequence"/>
</dbReference>
<keyword evidence="3" id="KW-1185">Reference proteome</keyword>
<dbReference type="OrthoDB" id="9760742at2"/>
<name>A0A4R9C279_9FIRM</name>
<evidence type="ECO:0000313" key="3">
    <source>
        <dbReference type="Proteomes" id="UP000297454"/>
    </source>
</evidence>
<organism evidence="2 3">
    <name type="scientific">Helcococcus ovis</name>
    <dbReference type="NCBI Taxonomy" id="72026"/>
    <lineage>
        <taxon>Bacteria</taxon>
        <taxon>Bacillati</taxon>
        <taxon>Bacillota</taxon>
        <taxon>Tissierellia</taxon>
        <taxon>Tissierellales</taxon>
        <taxon>Peptoniphilaceae</taxon>
        <taxon>Helcococcus</taxon>
    </lineage>
</organism>
<accession>A0A4R9C279</accession>
<sequence length="453" mass="52544">MKFSKRIIFLSVLFMLFIIFPKNIVNANATYKVNEEISFGRTYEFEEPVNGSIIISGAAEDVINIGNQEDKVFENNISIVSKFTPDKIGIYKLNIEVNVVSANGIDLSKNDTVYFVVTDDGKEMTNDEMDSFIKNNNLTGQDLAKEYINTPYLKSIKLKNGKLLEPVTKDRTEYNIEVFDNAQRLEFVLETGDDNTKVDGNLVVNPNNQRINIIVVYNKNTNLLYTFKWKKPKVDIFKFRDENGINRELVYDFVNRREYKNLKSKEIDLKGQKFKVFEDEIGNLLIPLREKNSSGLPDLYKFTQDGKIVQKLKNFFSINSQTFRQGNFKRIFNEDQVLFNLEEVEIKNLNYAKGYKINRTGYENQYLVNLTGPNGKSSWYQYDDTPSIKQLIKLDFPENVFEDTLANYFGIKLNNDYSKYKYSLYDVGLMIVAFVAFIILIIGNIVLNKKNKK</sequence>
<dbReference type="GeneID" id="97030164"/>
<reference evidence="2 3" key="1">
    <citation type="submission" date="2019-01" db="EMBL/GenBank/DDBJ databases">
        <title>Draft Genome Sequences of Helcococcus ovis Strains Isolated from the Uterus and Vagina of Dairy Cows with Metritis.</title>
        <authorList>
            <person name="Cunha F."/>
            <person name="Jeon S.J."/>
            <person name="Kutzer P."/>
            <person name="Galvao K.N."/>
        </authorList>
    </citation>
    <scope>NUCLEOTIDE SEQUENCE [LARGE SCALE GENOMIC DNA]</scope>
    <source>
        <strain evidence="2 3">KG-37</strain>
    </source>
</reference>
<keyword evidence="1" id="KW-0472">Membrane</keyword>
<comment type="caution">
    <text evidence="2">The sequence shown here is derived from an EMBL/GenBank/DDBJ whole genome shotgun (WGS) entry which is preliminary data.</text>
</comment>
<protein>
    <submittedName>
        <fullName evidence="2">Uncharacterized protein</fullName>
    </submittedName>
</protein>
<dbReference type="RefSeq" id="WP_134711315.1">
    <property type="nucleotide sequence ID" value="NZ_CP119081.1"/>
</dbReference>
<evidence type="ECO:0000313" key="2">
    <source>
        <dbReference type="EMBL" id="TFF66986.1"/>
    </source>
</evidence>